<feature type="transmembrane region" description="Helical" evidence="1">
    <location>
        <begin position="42"/>
        <end position="62"/>
    </location>
</feature>
<reference evidence="2 3" key="1">
    <citation type="submission" date="2019-08" db="EMBL/GenBank/DDBJ databases">
        <title>In-depth cultivation of the pig gut microbiome towards novel bacterial diversity and tailored functional studies.</title>
        <authorList>
            <person name="Wylensek D."/>
            <person name="Hitch T.C.A."/>
            <person name="Clavel T."/>
        </authorList>
    </citation>
    <scope>NUCLEOTIDE SEQUENCE [LARGE SCALE GENOMIC DNA]</scope>
    <source>
        <strain evidence="2 3">Oil+RF-744-GAM-WT-6</strain>
    </source>
</reference>
<gene>
    <name evidence="2" type="ORF">FYJ51_08110</name>
</gene>
<dbReference type="AlphaFoldDB" id="A0A7X2NSP8"/>
<keyword evidence="1" id="KW-0472">Membrane</keyword>
<proteinExistence type="predicted"/>
<dbReference type="RefSeq" id="WP_154504866.1">
    <property type="nucleotide sequence ID" value="NZ_VUMN01000018.1"/>
</dbReference>
<dbReference type="Proteomes" id="UP000461880">
    <property type="component" value="Unassembled WGS sequence"/>
</dbReference>
<dbReference type="EMBL" id="VUMN01000018">
    <property type="protein sequence ID" value="MSS58871.1"/>
    <property type="molecule type" value="Genomic_DNA"/>
</dbReference>
<feature type="transmembrane region" description="Helical" evidence="1">
    <location>
        <begin position="12"/>
        <end position="36"/>
    </location>
</feature>
<sequence>MDKDAKTILWKIWLFISILTAGFSFFFAVIGLISFLKQPQSGDIPAIFLLAAVGAFFFWTFLRTRKSLKAL</sequence>
<comment type="caution">
    <text evidence="2">The sequence shown here is derived from an EMBL/GenBank/DDBJ whole genome shotgun (WGS) entry which is preliminary data.</text>
</comment>
<name>A0A7X2NSP8_9FIRM</name>
<evidence type="ECO:0000313" key="3">
    <source>
        <dbReference type="Proteomes" id="UP000461880"/>
    </source>
</evidence>
<organism evidence="2 3">
    <name type="scientific">Stecheria intestinalis</name>
    <dbReference type="NCBI Taxonomy" id="2606630"/>
    <lineage>
        <taxon>Bacteria</taxon>
        <taxon>Bacillati</taxon>
        <taxon>Bacillota</taxon>
        <taxon>Erysipelotrichia</taxon>
        <taxon>Erysipelotrichales</taxon>
        <taxon>Erysipelotrichaceae</taxon>
        <taxon>Stecheria</taxon>
    </lineage>
</organism>
<evidence type="ECO:0000313" key="2">
    <source>
        <dbReference type="EMBL" id="MSS58871.1"/>
    </source>
</evidence>
<keyword evidence="3" id="KW-1185">Reference proteome</keyword>
<keyword evidence="1" id="KW-1133">Transmembrane helix</keyword>
<evidence type="ECO:0000256" key="1">
    <source>
        <dbReference type="SAM" id="Phobius"/>
    </source>
</evidence>
<keyword evidence="1" id="KW-0812">Transmembrane</keyword>
<protein>
    <submittedName>
        <fullName evidence="2">DUF1129 domain-containing protein</fullName>
    </submittedName>
</protein>
<accession>A0A7X2NSP8</accession>